<dbReference type="PRINTS" id="PR01775">
    <property type="entry name" value="GLFROXRDTASE"/>
</dbReference>
<keyword evidence="5" id="KW-1185">Reference proteome</keyword>
<dbReference type="PANTHER" id="PTHR43818:SF11">
    <property type="entry name" value="BCDNA.GH03377"/>
    <property type="match status" value="1"/>
</dbReference>
<dbReference type="Pfam" id="PF22725">
    <property type="entry name" value="GFO_IDH_MocA_C3"/>
    <property type="match status" value="1"/>
</dbReference>
<protein>
    <submittedName>
        <fullName evidence="4">Gfo/Idh/MocA family oxidoreductase</fullName>
    </submittedName>
</protein>
<dbReference type="AlphaFoldDB" id="A0A2S5GAA2"/>
<dbReference type="InterPro" id="IPR055170">
    <property type="entry name" value="GFO_IDH_MocA-like_dom"/>
</dbReference>
<reference evidence="4 5" key="1">
    <citation type="submission" date="2018-02" db="EMBL/GenBank/DDBJ databases">
        <title>Jeotgalibacillus proteolyticum sp. nov. a protease producing bacterium isolated from ocean sediments of Laizhou Bay.</title>
        <authorList>
            <person name="Li Y."/>
        </authorList>
    </citation>
    <scope>NUCLEOTIDE SEQUENCE [LARGE SCALE GENOMIC DNA]</scope>
    <source>
        <strain evidence="4 5">22-7</strain>
    </source>
</reference>
<dbReference type="Pfam" id="PF01408">
    <property type="entry name" value="GFO_IDH_MocA"/>
    <property type="match status" value="1"/>
</dbReference>
<evidence type="ECO:0000259" key="2">
    <source>
        <dbReference type="Pfam" id="PF01408"/>
    </source>
</evidence>
<dbReference type="GO" id="GO:0000166">
    <property type="term" value="F:nucleotide binding"/>
    <property type="evidence" value="ECO:0007669"/>
    <property type="project" value="InterPro"/>
</dbReference>
<gene>
    <name evidence="4" type="ORF">C4B60_15040</name>
</gene>
<keyword evidence="1" id="KW-0560">Oxidoreductase</keyword>
<name>A0A2S5GAA2_9BACL</name>
<organism evidence="4 5">
    <name type="scientific">Jeotgalibacillus proteolyticus</name>
    <dbReference type="NCBI Taxonomy" id="2082395"/>
    <lineage>
        <taxon>Bacteria</taxon>
        <taxon>Bacillati</taxon>
        <taxon>Bacillota</taxon>
        <taxon>Bacilli</taxon>
        <taxon>Bacillales</taxon>
        <taxon>Caryophanaceae</taxon>
        <taxon>Jeotgalibacillus</taxon>
    </lineage>
</organism>
<evidence type="ECO:0000256" key="1">
    <source>
        <dbReference type="ARBA" id="ARBA00023002"/>
    </source>
</evidence>
<dbReference type="RefSeq" id="WP_104058837.1">
    <property type="nucleotide sequence ID" value="NZ_PREZ01000005.1"/>
</dbReference>
<evidence type="ECO:0000313" key="5">
    <source>
        <dbReference type="Proteomes" id="UP000239047"/>
    </source>
</evidence>
<dbReference type="Gene3D" id="3.40.50.720">
    <property type="entry name" value="NAD(P)-binding Rossmann-like Domain"/>
    <property type="match status" value="1"/>
</dbReference>
<dbReference type="Proteomes" id="UP000239047">
    <property type="component" value="Unassembled WGS sequence"/>
</dbReference>
<dbReference type="InterPro" id="IPR000683">
    <property type="entry name" value="Gfo/Idh/MocA-like_OxRdtase_N"/>
</dbReference>
<dbReference type="Gene3D" id="3.30.360.10">
    <property type="entry name" value="Dihydrodipicolinate Reductase, domain 2"/>
    <property type="match status" value="1"/>
</dbReference>
<proteinExistence type="predicted"/>
<dbReference type="InterPro" id="IPR050463">
    <property type="entry name" value="Gfo/Idh/MocA_oxidrdct_glycsds"/>
</dbReference>
<dbReference type="SUPFAM" id="SSF55347">
    <property type="entry name" value="Glyceraldehyde-3-phosphate dehydrogenase-like, C-terminal domain"/>
    <property type="match status" value="1"/>
</dbReference>
<dbReference type="GO" id="GO:0016491">
    <property type="term" value="F:oxidoreductase activity"/>
    <property type="evidence" value="ECO:0007669"/>
    <property type="project" value="UniProtKB-KW"/>
</dbReference>
<dbReference type="InterPro" id="IPR036291">
    <property type="entry name" value="NAD(P)-bd_dom_sf"/>
</dbReference>
<dbReference type="OrthoDB" id="9815825at2"/>
<feature type="domain" description="GFO/IDH/MocA-like oxidoreductase" evidence="3">
    <location>
        <begin position="132"/>
        <end position="258"/>
    </location>
</feature>
<dbReference type="EMBL" id="PREZ01000005">
    <property type="protein sequence ID" value="PPA69844.1"/>
    <property type="molecule type" value="Genomic_DNA"/>
</dbReference>
<feature type="domain" description="Gfo/Idh/MocA-like oxidoreductase N-terminal" evidence="2">
    <location>
        <begin position="4"/>
        <end position="123"/>
    </location>
</feature>
<evidence type="ECO:0000259" key="3">
    <source>
        <dbReference type="Pfam" id="PF22725"/>
    </source>
</evidence>
<dbReference type="InterPro" id="IPR008354">
    <property type="entry name" value="Glc-Fru_OxRdtase_bac"/>
</dbReference>
<sequence length="341" mass="37433">MKKVRVGIIGCGSITKHRHFPEYTANPHVEIAAFCDLNEARAKSFADQSEANVYTSYKELLSDPSIDAVSVNLPNALHAPVTIDALKAGKHVLCEKPMATSIEEADEMIETAKANGKNLMIGHNQRFVASHEKARTYIQEGKLGNVYSFRTAFGHGGPEGWSVDGRNSWFFEKEKAFIGALGDLGVHKSDLIRYVFDQDVIEVGGFVDTIAKEDTNVDDNAVCIVKLKDGTMGTLTASWSHKKFEDNATIIYGEKGVLRLEDDEEFSFIFYPIDGPPEKEDLGKIQTNDEGGQSSTGVIDEFISSLVEERTPLIPGEEGKKALQIVLAAMESSKTKKIVSI</sequence>
<comment type="caution">
    <text evidence="4">The sequence shown here is derived from an EMBL/GenBank/DDBJ whole genome shotgun (WGS) entry which is preliminary data.</text>
</comment>
<evidence type="ECO:0000313" key="4">
    <source>
        <dbReference type="EMBL" id="PPA69844.1"/>
    </source>
</evidence>
<dbReference type="PANTHER" id="PTHR43818">
    <property type="entry name" value="BCDNA.GH03377"/>
    <property type="match status" value="1"/>
</dbReference>
<dbReference type="SUPFAM" id="SSF51735">
    <property type="entry name" value="NAD(P)-binding Rossmann-fold domains"/>
    <property type="match status" value="1"/>
</dbReference>
<accession>A0A2S5GAA2</accession>